<proteinExistence type="predicted"/>
<feature type="coiled-coil region" evidence="1">
    <location>
        <begin position="117"/>
        <end position="151"/>
    </location>
</feature>
<accession>A0A2M8RVJ0</accession>
<keyword evidence="1" id="KW-0175">Coiled coil</keyword>
<evidence type="ECO:0000313" key="2">
    <source>
        <dbReference type="EMBL" id="PJG82903.1"/>
    </source>
</evidence>
<protein>
    <submittedName>
        <fullName evidence="2">Uncharacterized protein</fullName>
    </submittedName>
</protein>
<evidence type="ECO:0000313" key="3">
    <source>
        <dbReference type="Proteomes" id="UP000230282"/>
    </source>
</evidence>
<dbReference type="Proteomes" id="UP000230282">
    <property type="component" value="Unassembled WGS sequence"/>
</dbReference>
<sequence length="167" mass="19423">MLIAFFKKILSWFAGSDKAQLINEYEKPKLIDTKELEKELDIVNQAKRLGEQNIPYSTDTVLSGPEAKIIDEVEKYRTKYSTWRDARLNIQDKNLTELVINVKTDLNKALNYPEQFKQELNNCIDQSRSELNELERKYKNLKQELEIFKAKHGLTRDAKIVSGGKNS</sequence>
<name>A0A2M8RVJ0_9PAST</name>
<keyword evidence="3" id="KW-1185">Reference proteome</keyword>
<comment type="caution">
    <text evidence="2">The sequence shown here is derived from an EMBL/GenBank/DDBJ whole genome shotgun (WGS) entry which is preliminary data.</text>
</comment>
<dbReference type="RefSeq" id="WP_100296594.1">
    <property type="nucleotide sequence ID" value="NZ_PHGZ01000013.1"/>
</dbReference>
<dbReference type="EMBL" id="PHGZ01000013">
    <property type="protein sequence ID" value="PJG82903.1"/>
    <property type="molecule type" value="Genomic_DNA"/>
</dbReference>
<reference evidence="2 3" key="1">
    <citation type="submission" date="2017-11" db="EMBL/GenBank/DDBJ databases">
        <title>Reclassification of Bisgaard taxon 5 as Caviibacterium pharyngocola gen. nov., sp. nov.</title>
        <authorList>
            <person name="Christensen H."/>
        </authorList>
    </citation>
    <scope>NUCLEOTIDE SEQUENCE [LARGE SCALE GENOMIC DNA]</scope>
    <source>
        <strain evidence="2 3">7_3</strain>
    </source>
</reference>
<evidence type="ECO:0000256" key="1">
    <source>
        <dbReference type="SAM" id="Coils"/>
    </source>
</evidence>
<gene>
    <name evidence="2" type="ORF">CVP04_05910</name>
</gene>
<organism evidence="2 3">
    <name type="scientific">Caviibacterium pharyngocola</name>
    <dbReference type="NCBI Taxonomy" id="28159"/>
    <lineage>
        <taxon>Bacteria</taxon>
        <taxon>Pseudomonadati</taxon>
        <taxon>Pseudomonadota</taxon>
        <taxon>Gammaproteobacteria</taxon>
        <taxon>Pasteurellales</taxon>
        <taxon>Pasteurellaceae</taxon>
        <taxon>Caviibacterium</taxon>
    </lineage>
</organism>
<dbReference type="AlphaFoldDB" id="A0A2M8RVJ0"/>